<dbReference type="EMBL" id="CM023481">
    <property type="protein sequence ID" value="KAH6944161.1"/>
    <property type="molecule type" value="Genomic_DNA"/>
</dbReference>
<sequence>MNTRCQDSSHRVNKPRAALYVLSSLVLLAIVAVADIASDPVEFCAVSVRLDGQDTVVATSTQDWDSGCIYQLALRLGQSAVLCCDFNDHHADC</sequence>
<organism evidence="1 2">
    <name type="scientific">Hyalomma asiaticum</name>
    <name type="common">Tick</name>
    <dbReference type="NCBI Taxonomy" id="266040"/>
    <lineage>
        <taxon>Eukaryota</taxon>
        <taxon>Metazoa</taxon>
        <taxon>Ecdysozoa</taxon>
        <taxon>Arthropoda</taxon>
        <taxon>Chelicerata</taxon>
        <taxon>Arachnida</taxon>
        <taxon>Acari</taxon>
        <taxon>Parasitiformes</taxon>
        <taxon>Ixodida</taxon>
        <taxon>Ixodoidea</taxon>
        <taxon>Ixodidae</taxon>
        <taxon>Hyalomminae</taxon>
        <taxon>Hyalomma</taxon>
    </lineage>
</organism>
<dbReference type="Proteomes" id="UP000821845">
    <property type="component" value="Chromosome 1"/>
</dbReference>
<comment type="caution">
    <text evidence="1">The sequence shown here is derived from an EMBL/GenBank/DDBJ whole genome shotgun (WGS) entry which is preliminary data.</text>
</comment>
<gene>
    <name evidence="1" type="ORF">HPB50_002117</name>
</gene>
<accession>A0ACB7TAK2</accession>
<evidence type="ECO:0000313" key="1">
    <source>
        <dbReference type="EMBL" id="KAH6944161.1"/>
    </source>
</evidence>
<evidence type="ECO:0000313" key="2">
    <source>
        <dbReference type="Proteomes" id="UP000821845"/>
    </source>
</evidence>
<reference evidence="1" key="1">
    <citation type="submission" date="2020-05" db="EMBL/GenBank/DDBJ databases">
        <title>Large-scale comparative analyses of tick genomes elucidate their genetic diversity and vector capacities.</title>
        <authorList>
            <person name="Jia N."/>
            <person name="Wang J."/>
            <person name="Shi W."/>
            <person name="Du L."/>
            <person name="Sun Y."/>
            <person name="Zhan W."/>
            <person name="Jiang J."/>
            <person name="Wang Q."/>
            <person name="Zhang B."/>
            <person name="Ji P."/>
            <person name="Sakyi L.B."/>
            <person name="Cui X."/>
            <person name="Yuan T."/>
            <person name="Jiang B."/>
            <person name="Yang W."/>
            <person name="Lam T.T.-Y."/>
            <person name="Chang Q."/>
            <person name="Ding S."/>
            <person name="Wang X."/>
            <person name="Zhu J."/>
            <person name="Ruan X."/>
            <person name="Zhao L."/>
            <person name="Wei J."/>
            <person name="Que T."/>
            <person name="Du C."/>
            <person name="Cheng J."/>
            <person name="Dai P."/>
            <person name="Han X."/>
            <person name="Huang E."/>
            <person name="Gao Y."/>
            <person name="Liu J."/>
            <person name="Shao H."/>
            <person name="Ye R."/>
            <person name="Li L."/>
            <person name="Wei W."/>
            <person name="Wang X."/>
            <person name="Wang C."/>
            <person name="Yang T."/>
            <person name="Huo Q."/>
            <person name="Li W."/>
            <person name="Guo W."/>
            <person name="Chen H."/>
            <person name="Zhou L."/>
            <person name="Ni X."/>
            <person name="Tian J."/>
            <person name="Zhou Y."/>
            <person name="Sheng Y."/>
            <person name="Liu T."/>
            <person name="Pan Y."/>
            <person name="Xia L."/>
            <person name="Li J."/>
            <person name="Zhao F."/>
            <person name="Cao W."/>
        </authorList>
    </citation>
    <scope>NUCLEOTIDE SEQUENCE</scope>
    <source>
        <strain evidence="1">Hyas-2018</strain>
    </source>
</reference>
<protein>
    <submittedName>
        <fullName evidence="1">Uncharacterized protein</fullName>
    </submittedName>
</protein>
<proteinExistence type="predicted"/>
<name>A0ACB7TAK2_HYAAI</name>
<keyword evidence="2" id="KW-1185">Reference proteome</keyword>